<sequence>MNVDAVLWDYDGTLVDTICRHFTINKKIFA</sequence>
<reference evidence="1" key="1">
    <citation type="journal article" date="2015" name="Nature">
        <title>Complex archaea that bridge the gap between prokaryotes and eukaryotes.</title>
        <authorList>
            <person name="Spang A."/>
            <person name="Saw J.H."/>
            <person name="Jorgensen S.L."/>
            <person name="Zaremba-Niedzwiedzka K."/>
            <person name="Martijn J."/>
            <person name="Lind A.E."/>
            <person name="van Eijk R."/>
            <person name="Schleper C."/>
            <person name="Guy L."/>
            <person name="Ettema T.J."/>
        </authorList>
    </citation>
    <scope>NUCLEOTIDE SEQUENCE</scope>
</reference>
<evidence type="ECO:0008006" key="2">
    <source>
        <dbReference type="Google" id="ProtNLM"/>
    </source>
</evidence>
<name>A0A0F9CK35_9ZZZZ</name>
<feature type="non-terminal residue" evidence="1">
    <location>
        <position position="30"/>
    </location>
</feature>
<accession>A0A0F9CK35</accession>
<protein>
    <recommendedName>
        <fullName evidence="2">HAD family hydrolase</fullName>
    </recommendedName>
</protein>
<dbReference type="InterPro" id="IPR023198">
    <property type="entry name" value="PGP-like_dom2"/>
</dbReference>
<proteinExistence type="predicted"/>
<dbReference type="SUPFAM" id="SSF56784">
    <property type="entry name" value="HAD-like"/>
    <property type="match status" value="1"/>
</dbReference>
<evidence type="ECO:0000313" key="1">
    <source>
        <dbReference type="EMBL" id="KKK96991.1"/>
    </source>
</evidence>
<comment type="caution">
    <text evidence="1">The sequence shown here is derived from an EMBL/GenBank/DDBJ whole genome shotgun (WGS) entry which is preliminary data.</text>
</comment>
<dbReference type="AlphaFoldDB" id="A0A0F9CK35"/>
<dbReference type="Gene3D" id="1.10.150.240">
    <property type="entry name" value="Putative phosphatase, domain 2"/>
    <property type="match status" value="1"/>
</dbReference>
<dbReference type="EMBL" id="LAZR01046244">
    <property type="protein sequence ID" value="KKK96991.1"/>
    <property type="molecule type" value="Genomic_DNA"/>
</dbReference>
<organism evidence="1">
    <name type="scientific">marine sediment metagenome</name>
    <dbReference type="NCBI Taxonomy" id="412755"/>
    <lineage>
        <taxon>unclassified sequences</taxon>
        <taxon>metagenomes</taxon>
        <taxon>ecological metagenomes</taxon>
    </lineage>
</organism>
<gene>
    <name evidence="1" type="ORF">LCGC14_2657260</name>
</gene>
<dbReference type="InterPro" id="IPR036412">
    <property type="entry name" value="HAD-like_sf"/>
</dbReference>